<evidence type="ECO:0008006" key="4">
    <source>
        <dbReference type="Google" id="ProtNLM"/>
    </source>
</evidence>
<dbReference type="PANTHER" id="PTHR47197">
    <property type="entry name" value="PROTEIN NIRF"/>
    <property type="match status" value="1"/>
</dbReference>
<feature type="chain" id="PRO_5045238420" description="YncE family protein" evidence="1">
    <location>
        <begin position="24"/>
        <end position="394"/>
    </location>
</feature>
<dbReference type="InterPro" id="IPR015943">
    <property type="entry name" value="WD40/YVTN_repeat-like_dom_sf"/>
</dbReference>
<gene>
    <name evidence="2" type="ORF">EKPJFOCH_3150</name>
</gene>
<protein>
    <recommendedName>
        <fullName evidence="4">YncE family protein</fullName>
    </recommendedName>
</protein>
<dbReference type="InterPro" id="IPR011048">
    <property type="entry name" value="Haem_d1_sf"/>
</dbReference>
<comment type="caution">
    <text evidence="2">The sequence shown here is derived from an EMBL/GenBank/DDBJ whole genome shotgun (WGS) entry which is preliminary data.</text>
</comment>
<dbReference type="SUPFAM" id="SSF51004">
    <property type="entry name" value="C-terminal (heme d1) domain of cytochrome cd1-nitrite reductase"/>
    <property type="match status" value="1"/>
</dbReference>
<feature type="signal peptide" evidence="1">
    <location>
        <begin position="1"/>
        <end position="23"/>
    </location>
</feature>
<keyword evidence="1" id="KW-0732">Signal</keyword>
<evidence type="ECO:0000313" key="2">
    <source>
        <dbReference type="EMBL" id="GJE56642.1"/>
    </source>
</evidence>
<sequence length="394" mass="40341">MTVRSGSLALLAALLLGPGAPQAAQAPAFILVGLDGKTFFEPDGDRNGPNGSDALAFIDVSDEAHPQVATTMLLDNSVYGPPTNLQITPDGRLGLVASSVTMQQESADAPFFAKPDDRLHVVDLTTDPPSLVETLHVGRQPSGLAINGAGDLALIANREGKSVSVLTIVGTTVTQIGVVEVGDEAAAVAISPNGRRAFVTKNKAGKVGVLAIDGTNVSYDPKQDMPVGAGVYPIEVTPDARLALTGNTGGAPSDGNADSVTVIDADLTVPKVVDWLGVGDTPESLDIAPDGRHAAVSVVRGASAPHASPNYTKTGLAVLLTIDPEGSVRVTGAAEAGAVTQGIVFSPSGRYVYIGNYADRNLQVYRVEGDAIVATGFKLQLPGQPASMRGRARG</sequence>
<dbReference type="Gene3D" id="2.130.10.10">
    <property type="entry name" value="YVTN repeat-like/Quinoprotein amine dehydrogenase"/>
    <property type="match status" value="2"/>
</dbReference>
<evidence type="ECO:0000256" key="1">
    <source>
        <dbReference type="SAM" id="SignalP"/>
    </source>
</evidence>
<dbReference type="PANTHER" id="PTHR47197:SF3">
    <property type="entry name" value="DIHYDRO-HEME D1 DEHYDROGENASE"/>
    <property type="match status" value="1"/>
</dbReference>
<name>A0ABQ4TPR2_9HYPH</name>
<keyword evidence="3" id="KW-1185">Reference proteome</keyword>
<evidence type="ECO:0000313" key="3">
    <source>
        <dbReference type="Proteomes" id="UP001055101"/>
    </source>
</evidence>
<proteinExistence type="predicted"/>
<organism evidence="2 3">
    <name type="scientific">Methylobacterium thuringiense</name>
    <dbReference type="NCBI Taxonomy" id="1003091"/>
    <lineage>
        <taxon>Bacteria</taxon>
        <taxon>Pseudomonadati</taxon>
        <taxon>Pseudomonadota</taxon>
        <taxon>Alphaproteobacteria</taxon>
        <taxon>Hyphomicrobiales</taxon>
        <taxon>Methylobacteriaceae</taxon>
        <taxon>Methylobacterium</taxon>
    </lineage>
</organism>
<dbReference type="InterPro" id="IPR051200">
    <property type="entry name" value="Host-pathogen_enzymatic-act"/>
</dbReference>
<reference evidence="2" key="2">
    <citation type="submission" date="2021-08" db="EMBL/GenBank/DDBJ databases">
        <authorList>
            <person name="Tani A."/>
            <person name="Ola A."/>
            <person name="Ogura Y."/>
            <person name="Katsura K."/>
            <person name="Hayashi T."/>
        </authorList>
    </citation>
    <scope>NUCLEOTIDE SEQUENCE</scope>
    <source>
        <strain evidence="2">DSM 23674</strain>
    </source>
</reference>
<accession>A0ABQ4TPR2</accession>
<reference evidence="2" key="1">
    <citation type="journal article" date="2021" name="Front. Microbiol.">
        <title>Comprehensive Comparative Genomics and Phenotyping of Methylobacterium Species.</title>
        <authorList>
            <person name="Alessa O."/>
            <person name="Ogura Y."/>
            <person name="Fujitani Y."/>
            <person name="Takami H."/>
            <person name="Hayashi T."/>
            <person name="Sahin N."/>
            <person name="Tani A."/>
        </authorList>
    </citation>
    <scope>NUCLEOTIDE SEQUENCE</scope>
    <source>
        <strain evidence="2">DSM 23674</strain>
    </source>
</reference>
<dbReference type="Proteomes" id="UP001055101">
    <property type="component" value="Unassembled WGS sequence"/>
</dbReference>
<dbReference type="RefSeq" id="WP_238232331.1">
    <property type="nucleotide sequence ID" value="NZ_BPRA01000014.1"/>
</dbReference>
<dbReference type="EMBL" id="BPRA01000014">
    <property type="protein sequence ID" value="GJE56642.1"/>
    <property type="molecule type" value="Genomic_DNA"/>
</dbReference>